<comment type="caution">
    <text evidence="1">The sequence shown here is derived from an EMBL/GenBank/DDBJ whole genome shotgun (WGS) entry which is preliminary data.</text>
</comment>
<dbReference type="Proteomes" id="UP000789845">
    <property type="component" value="Unassembled WGS sequence"/>
</dbReference>
<keyword evidence="2" id="KW-1185">Reference proteome</keyword>
<reference evidence="1" key="1">
    <citation type="submission" date="2021-10" db="EMBL/GenBank/DDBJ databases">
        <authorList>
            <person name="Criscuolo A."/>
        </authorList>
    </citation>
    <scope>NUCLEOTIDE SEQUENCE</scope>
    <source>
        <strain evidence="1">CIP111885</strain>
    </source>
</reference>
<proteinExistence type="predicted"/>
<dbReference type="AlphaFoldDB" id="A0A9C7L9E5"/>
<evidence type="ECO:0000313" key="1">
    <source>
        <dbReference type="EMBL" id="CAG9606723.1"/>
    </source>
</evidence>
<evidence type="ECO:0000313" key="2">
    <source>
        <dbReference type="Proteomes" id="UP000789845"/>
    </source>
</evidence>
<organism evidence="1 2">
    <name type="scientific">Pseudoneobacillus rhizosphaerae</name>
    <dbReference type="NCBI Taxonomy" id="2880968"/>
    <lineage>
        <taxon>Bacteria</taxon>
        <taxon>Bacillati</taxon>
        <taxon>Bacillota</taxon>
        <taxon>Bacilli</taxon>
        <taxon>Bacillales</taxon>
        <taxon>Bacillaceae</taxon>
        <taxon>Pseudoneobacillus</taxon>
    </lineage>
</organism>
<gene>
    <name evidence="1" type="ORF">NEOCIP111885_00411</name>
</gene>
<protein>
    <submittedName>
        <fullName evidence="1">Uncharacterized protein</fullName>
    </submittedName>
</protein>
<dbReference type="RefSeq" id="WP_230494999.1">
    <property type="nucleotide sequence ID" value="NZ_CAKJTG010000002.1"/>
</dbReference>
<accession>A0A9C7L9E5</accession>
<name>A0A9C7L9E5_9BACI</name>
<dbReference type="EMBL" id="CAKJTG010000002">
    <property type="protein sequence ID" value="CAG9606723.1"/>
    <property type="molecule type" value="Genomic_DNA"/>
</dbReference>
<sequence>MPQQIDVNKLNQAKANVTLCQTLLSQAIEKASSDPLLAQEAIKQANNEITQALSNVNMVQSEQAAQSTE</sequence>